<dbReference type="Pfam" id="PF00392">
    <property type="entry name" value="GntR"/>
    <property type="match status" value="1"/>
</dbReference>
<reference evidence="5 6" key="1">
    <citation type="submission" date="2023-09" db="EMBL/GenBank/DDBJ databases">
        <authorList>
            <person name="Rey-Velasco X."/>
        </authorList>
    </citation>
    <scope>NUCLEOTIDE SEQUENCE [LARGE SCALE GENOMIC DNA]</scope>
    <source>
        <strain evidence="5 6">W431</strain>
    </source>
</reference>
<proteinExistence type="predicted"/>
<keyword evidence="1" id="KW-0805">Transcription regulation</keyword>
<dbReference type="EMBL" id="JAVRIF010000003">
    <property type="protein sequence ID" value="MDT0603636.1"/>
    <property type="molecule type" value="Genomic_DNA"/>
</dbReference>
<evidence type="ECO:0000256" key="2">
    <source>
        <dbReference type="ARBA" id="ARBA00023125"/>
    </source>
</evidence>
<dbReference type="PANTHER" id="PTHR44846:SF16">
    <property type="entry name" value="TRANSCRIPTIONAL REGULATOR PHNF-RELATED"/>
    <property type="match status" value="1"/>
</dbReference>
<dbReference type="SMART" id="SM00345">
    <property type="entry name" value="HTH_GNTR"/>
    <property type="match status" value="1"/>
</dbReference>
<dbReference type="InterPro" id="IPR050679">
    <property type="entry name" value="Bact_HTH_transcr_reg"/>
</dbReference>
<dbReference type="InterPro" id="IPR011663">
    <property type="entry name" value="UTRA"/>
</dbReference>
<dbReference type="SMART" id="SM00866">
    <property type="entry name" value="UTRA"/>
    <property type="match status" value="1"/>
</dbReference>
<name>A0ABU3A0D2_9GAMM</name>
<dbReference type="Gene3D" id="1.10.10.10">
    <property type="entry name" value="Winged helix-like DNA-binding domain superfamily/Winged helix DNA-binding domain"/>
    <property type="match status" value="1"/>
</dbReference>
<dbReference type="CDD" id="cd07377">
    <property type="entry name" value="WHTH_GntR"/>
    <property type="match status" value="1"/>
</dbReference>
<keyword evidence="3" id="KW-0804">Transcription</keyword>
<dbReference type="RefSeq" id="WP_311580165.1">
    <property type="nucleotide sequence ID" value="NZ_JAVRIF010000003.1"/>
</dbReference>
<evidence type="ECO:0000259" key="4">
    <source>
        <dbReference type="PROSITE" id="PS50949"/>
    </source>
</evidence>
<accession>A0ABU3A0D2</accession>
<sequence>MNLPKYKIIADYINKKLSSLEWPEGFKIPSETELATQFSASRMTARKSIEELVSQGLLKRVPSVGTFVEPSQAQSSLLEIKNISEEIKSRGHTHSMTVLSKLTLVPNGELAYTLEANNKKVFKVIIVHLENNIPLQLEERYVSAEEVPLFLEQDFSKTTVNEYLCSVAPLTDAEITIEAIIPTKILKHNLKLEDGVPCLKVTRITLSNGHPISYAVLYHPADRFKLTSSIHLK</sequence>
<dbReference type="InterPro" id="IPR036390">
    <property type="entry name" value="WH_DNA-bd_sf"/>
</dbReference>
<dbReference type="InterPro" id="IPR036388">
    <property type="entry name" value="WH-like_DNA-bd_sf"/>
</dbReference>
<organism evidence="5 6">
    <name type="scientific">Thalassotalea castellviae</name>
    <dbReference type="NCBI Taxonomy" id="3075612"/>
    <lineage>
        <taxon>Bacteria</taxon>
        <taxon>Pseudomonadati</taxon>
        <taxon>Pseudomonadota</taxon>
        <taxon>Gammaproteobacteria</taxon>
        <taxon>Alteromonadales</taxon>
        <taxon>Colwelliaceae</taxon>
        <taxon>Thalassotalea</taxon>
    </lineage>
</organism>
<evidence type="ECO:0000313" key="6">
    <source>
        <dbReference type="Proteomes" id="UP001266357"/>
    </source>
</evidence>
<keyword evidence="2" id="KW-0238">DNA-binding</keyword>
<gene>
    <name evidence="5" type="ORF">RM573_08515</name>
</gene>
<protein>
    <submittedName>
        <fullName evidence="5">UTRA domain-containing protein</fullName>
    </submittedName>
</protein>
<dbReference type="Gene3D" id="3.40.1410.10">
    <property type="entry name" value="Chorismate lyase-like"/>
    <property type="match status" value="1"/>
</dbReference>
<evidence type="ECO:0000256" key="1">
    <source>
        <dbReference type="ARBA" id="ARBA00023015"/>
    </source>
</evidence>
<dbReference type="Pfam" id="PF07702">
    <property type="entry name" value="UTRA"/>
    <property type="match status" value="1"/>
</dbReference>
<dbReference type="Proteomes" id="UP001266357">
    <property type="component" value="Unassembled WGS sequence"/>
</dbReference>
<feature type="domain" description="HTH gntR-type" evidence="4">
    <location>
        <begin position="3"/>
        <end position="71"/>
    </location>
</feature>
<dbReference type="PANTHER" id="PTHR44846">
    <property type="entry name" value="MANNOSYL-D-GLYCERATE TRANSPORT/METABOLISM SYSTEM REPRESSOR MNGR-RELATED"/>
    <property type="match status" value="1"/>
</dbReference>
<dbReference type="InterPro" id="IPR028978">
    <property type="entry name" value="Chorismate_lyase_/UTRA_dom_sf"/>
</dbReference>
<evidence type="ECO:0000256" key="3">
    <source>
        <dbReference type="ARBA" id="ARBA00023163"/>
    </source>
</evidence>
<dbReference type="InterPro" id="IPR000524">
    <property type="entry name" value="Tscrpt_reg_HTH_GntR"/>
</dbReference>
<dbReference type="PRINTS" id="PR00035">
    <property type="entry name" value="HTHGNTR"/>
</dbReference>
<dbReference type="SUPFAM" id="SSF46785">
    <property type="entry name" value="Winged helix' DNA-binding domain"/>
    <property type="match status" value="1"/>
</dbReference>
<dbReference type="PROSITE" id="PS50949">
    <property type="entry name" value="HTH_GNTR"/>
    <property type="match status" value="1"/>
</dbReference>
<dbReference type="SUPFAM" id="SSF64288">
    <property type="entry name" value="Chorismate lyase-like"/>
    <property type="match status" value="1"/>
</dbReference>
<comment type="caution">
    <text evidence="5">The sequence shown here is derived from an EMBL/GenBank/DDBJ whole genome shotgun (WGS) entry which is preliminary data.</text>
</comment>
<evidence type="ECO:0000313" key="5">
    <source>
        <dbReference type="EMBL" id="MDT0603636.1"/>
    </source>
</evidence>
<keyword evidence="6" id="KW-1185">Reference proteome</keyword>